<dbReference type="InterPro" id="IPR001326">
    <property type="entry name" value="Transl_elong_EF1B_B/D_CS"/>
</dbReference>
<dbReference type="OrthoDB" id="331763at2759"/>
<dbReference type="Pfam" id="PF10587">
    <property type="entry name" value="EF-1_beta_acid"/>
    <property type="match status" value="1"/>
</dbReference>
<dbReference type="GO" id="GO:0003746">
    <property type="term" value="F:translation elongation factor activity"/>
    <property type="evidence" value="ECO:0007669"/>
    <property type="project" value="UniProtKB-KW"/>
</dbReference>
<keyword evidence="10" id="KW-1185">Reference proteome</keyword>
<dbReference type="Proteomes" id="UP000276776">
    <property type="component" value="Unassembled WGS sequence"/>
</dbReference>
<name>A0A0N5CV32_THECL</name>
<reference evidence="9 10" key="2">
    <citation type="submission" date="2018-11" db="EMBL/GenBank/DDBJ databases">
        <authorList>
            <consortium name="Pathogen Informatics"/>
        </authorList>
    </citation>
    <scope>NUCLEOTIDE SEQUENCE [LARGE SCALE GENOMIC DNA]</scope>
</reference>
<dbReference type="FunFam" id="3.30.70.60:FF:000001">
    <property type="entry name" value="Elongation factor 1-beta 1 like"/>
    <property type="match status" value="1"/>
</dbReference>
<evidence type="ECO:0000256" key="3">
    <source>
        <dbReference type="ARBA" id="ARBA00022917"/>
    </source>
</evidence>
<dbReference type="InterPro" id="IPR036219">
    <property type="entry name" value="eEF-1beta-like_sf"/>
</dbReference>
<evidence type="ECO:0000256" key="4">
    <source>
        <dbReference type="RuleBase" id="RU003791"/>
    </source>
</evidence>
<organism evidence="11">
    <name type="scientific">Thelazia callipaeda</name>
    <name type="common">Oriental eyeworm</name>
    <name type="synonym">Parasitic nematode</name>
    <dbReference type="NCBI Taxonomy" id="103827"/>
    <lineage>
        <taxon>Eukaryota</taxon>
        <taxon>Metazoa</taxon>
        <taxon>Ecdysozoa</taxon>
        <taxon>Nematoda</taxon>
        <taxon>Chromadorea</taxon>
        <taxon>Rhabditida</taxon>
        <taxon>Spirurina</taxon>
        <taxon>Spiruromorpha</taxon>
        <taxon>Thelazioidea</taxon>
        <taxon>Thelaziidae</taxon>
        <taxon>Thelazia</taxon>
    </lineage>
</organism>
<dbReference type="PROSITE" id="PS00825">
    <property type="entry name" value="EF1BD_2"/>
    <property type="match status" value="1"/>
</dbReference>
<dbReference type="SUPFAM" id="SSF54984">
    <property type="entry name" value="eEF-1beta-like"/>
    <property type="match status" value="1"/>
</dbReference>
<dbReference type="InterPro" id="IPR014717">
    <property type="entry name" value="Transl_elong_EF1B/ribsomal_bS6"/>
</dbReference>
<evidence type="ECO:0000256" key="2">
    <source>
        <dbReference type="ARBA" id="ARBA00022768"/>
    </source>
</evidence>
<dbReference type="GO" id="GO:0005085">
    <property type="term" value="F:guanyl-nucleotide exchange factor activity"/>
    <property type="evidence" value="ECO:0007669"/>
    <property type="project" value="TreeGrafter"/>
</dbReference>
<dbReference type="Pfam" id="PF00736">
    <property type="entry name" value="EF1_GNE"/>
    <property type="match status" value="1"/>
</dbReference>
<comment type="similarity">
    <text evidence="1 4">Belongs to the EF-1-beta/EF-1-delta family.</text>
</comment>
<evidence type="ECO:0000259" key="8">
    <source>
        <dbReference type="SMART" id="SM01182"/>
    </source>
</evidence>
<dbReference type="GO" id="GO:0005853">
    <property type="term" value="C:eukaryotic translation elongation factor 1 complex"/>
    <property type="evidence" value="ECO:0007669"/>
    <property type="project" value="InterPro"/>
</dbReference>
<proteinExistence type="inferred from homology"/>
<dbReference type="InterPro" id="IPR014038">
    <property type="entry name" value="EF1B_bsu/dsu_GNE"/>
</dbReference>
<evidence type="ECO:0000313" key="11">
    <source>
        <dbReference type="WBParaSite" id="TCLT_0000415201-mRNA-1"/>
    </source>
</evidence>
<feature type="region of interest" description="Disordered" evidence="6">
    <location>
        <begin position="42"/>
        <end position="70"/>
    </location>
</feature>
<dbReference type="InterPro" id="IPR019446">
    <property type="entry name" value="BMT5-like"/>
</dbReference>
<protein>
    <submittedName>
        <fullName evidence="11">DUF2431 domain-containing protein</fullName>
    </submittedName>
</protein>
<reference evidence="11" key="1">
    <citation type="submission" date="2016-04" db="UniProtKB">
        <authorList>
            <consortium name="WormBaseParasite"/>
        </authorList>
    </citation>
    <scope>IDENTIFICATION</scope>
</reference>
<evidence type="ECO:0000313" key="9">
    <source>
        <dbReference type="EMBL" id="VDN01207.1"/>
    </source>
</evidence>
<dbReference type="GO" id="GO:0005829">
    <property type="term" value="C:cytosol"/>
    <property type="evidence" value="ECO:0007669"/>
    <property type="project" value="TreeGrafter"/>
</dbReference>
<dbReference type="OMA" id="MCGRIHE"/>
<dbReference type="Pfam" id="PF10354">
    <property type="entry name" value="BMT5-like"/>
    <property type="match status" value="1"/>
</dbReference>
<dbReference type="CDD" id="cd00292">
    <property type="entry name" value="EF1B"/>
    <property type="match status" value="1"/>
</dbReference>
<dbReference type="STRING" id="103827.A0A0N5CV32"/>
<gene>
    <name evidence="9" type="ORF">TCLT_LOCUS4141</name>
</gene>
<evidence type="ECO:0000313" key="10">
    <source>
        <dbReference type="Proteomes" id="UP000276776"/>
    </source>
</evidence>
<dbReference type="WBParaSite" id="TCLT_0000415201-mRNA-1">
    <property type="protein sequence ID" value="TCLT_0000415201-mRNA-1"/>
    <property type="gene ID" value="TCLT_0000415201"/>
</dbReference>
<feature type="coiled-coil region" evidence="5">
    <location>
        <begin position="99"/>
        <end position="126"/>
    </location>
</feature>
<keyword evidence="3 4" id="KW-0648">Protein biosynthesis</keyword>
<dbReference type="Gene3D" id="3.30.70.60">
    <property type="match status" value="1"/>
</dbReference>
<evidence type="ECO:0000256" key="5">
    <source>
        <dbReference type="SAM" id="Coils"/>
    </source>
</evidence>
<keyword evidence="2 4" id="KW-0251">Elongation factor</keyword>
<dbReference type="PANTHER" id="PTHR11595:SF21">
    <property type="entry name" value="ELONGATION FACTOR 1-BETA"/>
    <property type="match status" value="1"/>
</dbReference>
<evidence type="ECO:0000259" key="7">
    <source>
        <dbReference type="SMART" id="SM00888"/>
    </source>
</evidence>
<accession>A0A0N5CV32</accession>
<dbReference type="GO" id="GO:0070042">
    <property type="term" value="F:rRNA (uridine-N3-)-methyltransferase activity"/>
    <property type="evidence" value="ECO:0007669"/>
    <property type="project" value="InterPro"/>
</dbReference>
<dbReference type="SMART" id="SM01182">
    <property type="entry name" value="EF-1_beta_acid"/>
    <property type="match status" value="1"/>
</dbReference>
<feature type="domain" description="Elongation factor 1 beta central acidic region eukaryote" evidence="8">
    <location>
        <begin position="521"/>
        <end position="547"/>
    </location>
</feature>
<sequence>MVSVQSLLCEVTPLFSSQYTLKAADELFFGDKMLYHYCSNDESQREKPGQNHCFKDEQSTSLESEHRDTPIHSDGLRSAIVDAKKTLKQALEDDGNDDASALLNEVAALKKMSDEMRLELANLSRDFQKLLQYVQQVGIPQLFKARYHLQSRTYLFLQLPRIGRKILILGDGDLSFSLEFARLYTEVEIHATVFETYIDYLKKYPSAQENIKKLRTYHPRVKVSFSIDACSLSLEWTGIYDDIIWNFPHHCGKTNIRKSRNLMRKTFVSIERILSGGRFHLTLAKGQSGLNPIAVILNRCLCYSQLPKHRADSWKIIYIAAEQHLILEEVSIFQREHFPSYVSSGYRNSERSFHMECGAETLVFRIALAVTKLDELHNLEKEVLKLKGAAHEFRPFFKRDLSVLYLNSDKVLELEKILFSLIEELCGFCLIGFNEVICLRTTYLGKPNRIYRLVWQSWSIPLSRNLCNVFHEEMKLMLINRFLEKHLEMTNNNVRFDEWKEKPSEEVQEQVDASKSEDFDLFGSSDEEDEEKQRIREERLKAYAKNKAKKPEGIAKSSIIMDIKPWDDTTNMEDMEKLVRSIEKDGLVWGGAKLVPLAYGIKVLQIICVVEDEKVSVDNLIEQIIEEIPDHVQSVDIVAFNKI</sequence>
<feature type="domain" description="Translation elongation factor EF1B beta/delta subunit guanine nucleotide exchange" evidence="7">
    <location>
        <begin position="556"/>
        <end position="643"/>
    </location>
</feature>
<dbReference type="InterPro" id="IPR018940">
    <property type="entry name" value="EF-1_beta_acid_region_euk"/>
</dbReference>
<keyword evidence="5" id="KW-0175">Coiled coil</keyword>
<dbReference type="PANTHER" id="PTHR11595">
    <property type="entry name" value="EF-HAND AND COILED-COIL DOMAIN-CONTAINING FAMILY MEMBER"/>
    <property type="match status" value="1"/>
</dbReference>
<dbReference type="AlphaFoldDB" id="A0A0N5CV32"/>
<dbReference type="GO" id="GO:0070475">
    <property type="term" value="P:rRNA base methylation"/>
    <property type="evidence" value="ECO:0007669"/>
    <property type="project" value="InterPro"/>
</dbReference>
<evidence type="ECO:0000256" key="6">
    <source>
        <dbReference type="SAM" id="MobiDB-lite"/>
    </source>
</evidence>
<dbReference type="SMART" id="SM00888">
    <property type="entry name" value="EF1_GNE"/>
    <property type="match status" value="1"/>
</dbReference>
<evidence type="ECO:0000256" key="1">
    <source>
        <dbReference type="ARBA" id="ARBA00007411"/>
    </source>
</evidence>
<dbReference type="EMBL" id="UYYF01004277">
    <property type="protein sequence ID" value="VDN01207.1"/>
    <property type="molecule type" value="Genomic_DNA"/>
</dbReference>
<dbReference type="InterPro" id="IPR049720">
    <property type="entry name" value="EF1B_bsu/dsu"/>
</dbReference>
<feature type="region of interest" description="Disordered" evidence="6">
    <location>
        <begin position="507"/>
        <end position="533"/>
    </location>
</feature>